<evidence type="ECO:0000256" key="1">
    <source>
        <dbReference type="ARBA" id="ARBA00023015"/>
    </source>
</evidence>
<dbReference type="InterPro" id="IPR036271">
    <property type="entry name" value="Tet_transcr_reg_TetR-rel_C_sf"/>
</dbReference>
<dbReference type="InterPro" id="IPR050109">
    <property type="entry name" value="HTH-type_TetR-like_transc_reg"/>
</dbReference>
<evidence type="ECO:0000313" key="7">
    <source>
        <dbReference type="Proteomes" id="UP000286746"/>
    </source>
</evidence>
<name>A0A401W172_STREY</name>
<keyword evidence="3" id="KW-0804">Transcription</keyword>
<evidence type="ECO:0000256" key="4">
    <source>
        <dbReference type="PROSITE-ProRule" id="PRU00335"/>
    </source>
</evidence>
<dbReference type="InterPro" id="IPR001647">
    <property type="entry name" value="HTH_TetR"/>
</dbReference>
<dbReference type="PANTHER" id="PTHR30055:SF234">
    <property type="entry name" value="HTH-TYPE TRANSCRIPTIONAL REGULATOR BETI"/>
    <property type="match status" value="1"/>
</dbReference>
<dbReference type="PROSITE" id="PS50977">
    <property type="entry name" value="HTH_TETR_2"/>
    <property type="match status" value="1"/>
</dbReference>
<dbReference type="PROSITE" id="PS01081">
    <property type="entry name" value="HTH_TETR_1"/>
    <property type="match status" value="1"/>
</dbReference>
<keyword evidence="1" id="KW-0805">Transcription regulation</keyword>
<comment type="caution">
    <text evidence="6">The sequence shown here is derived from an EMBL/GenBank/DDBJ whole genome shotgun (WGS) entry which is preliminary data.</text>
</comment>
<dbReference type="SUPFAM" id="SSF48498">
    <property type="entry name" value="Tetracyclin repressor-like, C-terminal domain"/>
    <property type="match status" value="1"/>
</dbReference>
<sequence length="236" mass="26580">MEADERAERGERILDAACELLLAWGYRRVTTDEIARRADVGKGTVYLHWKNKDALLLAVVLRAKAAAHRRQLDRMRADRRCILPSRALRGSLLDFMDDPVLRALYLDDSDILGRLNDIAKKELVELVEASHETLRSQLTTLRAHGLVREDLSVDQQMYVCMATVTGYVQAEVLLPDRAPGAPEERADLLCHTVRTALEPPGDPDPEAVAAAAPVVITRYARLEELSRQEVRRQLRP</sequence>
<dbReference type="Pfam" id="PF00440">
    <property type="entry name" value="TetR_N"/>
    <property type="match status" value="1"/>
</dbReference>
<evidence type="ECO:0000256" key="2">
    <source>
        <dbReference type="ARBA" id="ARBA00023125"/>
    </source>
</evidence>
<protein>
    <submittedName>
        <fullName evidence="6">TetR family transcriptional regulator</fullName>
    </submittedName>
</protein>
<feature type="DNA-binding region" description="H-T-H motif" evidence="4">
    <location>
        <begin position="30"/>
        <end position="49"/>
    </location>
</feature>
<organism evidence="6 7">
    <name type="scientific">Streptomyces paromomycinus</name>
    <name type="common">Streptomyces rimosus subsp. paromomycinus</name>
    <dbReference type="NCBI Taxonomy" id="92743"/>
    <lineage>
        <taxon>Bacteria</taxon>
        <taxon>Bacillati</taxon>
        <taxon>Actinomycetota</taxon>
        <taxon>Actinomycetes</taxon>
        <taxon>Kitasatosporales</taxon>
        <taxon>Streptomycetaceae</taxon>
        <taxon>Streptomyces</taxon>
    </lineage>
</organism>
<dbReference type="PANTHER" id="PTHR30055">
    <property type="entry name" value="HTH-TYPE TRANSCRIPTIONAL REGULATOR RUTR"/>
    <property type="match status" value="1"/>
</dbReference>
<dbReference type="InterPro" id="IPR023772">
    <property type="entry name" value="DNA-bd_HTH_TetR-type_CS"/>
</dbReference>
<dbReference type="AlphaFoldDB" id="A0A401W172"/>
<keyword evidence="7" id="KW-1185">Reference proteome</keyword>
<evidence type="ECO:0000256" key="3">
    <source>
        <dbReference type="ARBA" id="ARBA00023163"/>
    </source>
</evidence>
<proteinExistence type="predicted"/>
<gene>
    <name evidence="6" type="ORF">GKJPGBOP_02722</name>
</gene>
<dbReference type="GO" id="GO:0003700">
    <property type="term" value="F:DNA-binding transcription factor activity"/>
    <property type="evidence" value="ECO:0007669"/>
    <property type="project" value="TreeGrafter"/>
</dbReference>
<feature type="domain" description="HTH tetR-type" evidence="5">
    <location>
        <begin position="7"/>
        <end position="67"/>
    </location>
</feature>
<dbReference type="RefSeq" id="WP_125054272.1">
    <property type="nucleotide sequence ID" value="NZ_BHZD01000001.1"/>
</dbReference>
<dbReference type="Proteomes" id="UP000286746">
    <property type="component" value="Unassembled WGS sequence"/>
</dbReference>
<dbReference type="GO" id="GO:0000976">
    <property type="term" value="F:transcription cis-regulatory region binding"/>
    <property type="evidence" value="ECO:0007669"/>
    <property type="project" value="TreeGrafter"/>
</dbReference>
<dbReference type="EMBL" id="BHZD01000001">
    <property type="protein sequence ID" value="GCD43046.1"/>
    <property type="molecule type" value="Genomic_DNA"/>
</dbReference>
<dbReference type="InterPro" id="IPR009057">
    <property type="entry name" value="Homeodomain-like_sf"/>
</dbReference>
<evidence type="ECO:0000313" key="6">
    <source>
        <dbReference type="EMBL" id="GCD43046.1"/>
    </source>
</evidence>
<keyword evidence="2 4" id="KW-0238">DNA-binding</keyword>
<accession>A0A401W172</accession>
<dbReference type="SUPFAM" id="SSF46689">
    <property type="entry name" value="Homeodomain-like"/>
    <property type="match status" value="1"/>
</dbReference>
<dbReference type="PRINTS" id="PR00455">
    <property type="entry name" value="HTHTETR"/>
</dbReference>
<reference evidence="6 7" key="1">
    <citation type="submission" date="2018-11" db="EMBL/GenBank/DDBJ databases">
        <title>Whole genome sequence of Streptomyces paromomycinus NBRC 15454(T).</title>
        <authorList>
            <person name="Komaki H."/>
            <person name="Tamura T."/>
        </authorList>
    </citation>
    <scope>NUCLEOTIDE SEQUENCE [LARGE SCALE GENOMIC DNA]</scope>
    <source>
        <strain evidence="6 7">NBRC 15454</strain>
    </source>
</reference>
<dbReference type="Gene3D" id="1.10.357.10">
    <property type="entry name" value="Tetracycline Repressor, domain 2"/>
    <property type="match status" value="1"/>
</dbReference>
<evidence type="ECO:0000259" key="5">
    <source>
        <dbReference type="PROSITE" id="PS50977"/>
    </source>
</evidence>